<dbReference type="PANTHER" id="PTHR30432:SF1">
    <property type="entry name" value="DNA-BINDING TRANSCRIPTIONAL DUAL REGULATOR MODE"/>
    <property type="match status" value="1"/>
</dbReference>
<keyword evidence="5" id="KW-1185">Reference proteome</keyword>
<proteinExistence type="predicted"/>
<dbReference type="OrthoDB" id="9805928at2"/>
<comment type="caution">
    <text evidence="2">The sequence shown here is derived from an EMBL/GenBank/DDBJ whole genome shotgun (WGS) entry which is preliminary data.</text>
</comment>
<dbReference type="STRING" id="37752.IW18_12865"/>
<protein>
    <submittedName>
        <fullName evidence="2">ModE family transcriptional regulator</fullName>
    </submittedName>
</protein>
<dbReference type="Pfam" id="PF00126">
    <property type="entry name" value="HTH_1"/>
    <property type="match status" value="1"/>
</dbReference>
<dbReference type="Gene3D" id="1.10.10.10">
    <property type="entry name" value="Winged helix-like DNA-binding domain superfamily/Winged helix DNA-binding domain"/>
    <property type="match status" value="1"/>
</dbReference>
<sequence length="115" mass="13182">MAENKKYNIEVRLWIEETEGPFLGIGKIWLLENIRKTGSITNAAKEMKMSYRQAWQLVEEMNKRSENRLVEKLLGGKGGGGAKLTEAGEKAITIFYEIEKRIKDFAANETKNLKF</sequence>
<reference evidence="2 4" key="1">
    <citation type="submission" date="2015-01" db="EMBL/GenBank/DDBJ databases">
        <title>Genome of Flavobacterium hibernum DSM 12611.</title>
        <authorList>
            <person name="Stropko S.J."/>
            <person name="Pipes S.E."/>
            <person name="Newman J.D."/>
        </authorList>
    </citation>
    <scope>NUCLEOTIDE SEQUENCE [LARGE SCALE GENOMIC DNA]</scope>
    <source>
        <strain evidence="2 4">DSM 12611</strain>
    </source>
</reference>
<dbReference type="Proteomes" id="UP000032061">
    <property type="component" value="Unassembled WGS sequence"/>
</dbReference>
<organism evidence="2 4">
    <name type="scientific">Flavobacterium hibernum</name>
    <dbReference type="NCBI Taxonomy" id="37752"/>
    <lineage>
        <taxon>Bacteria</taxon>
        <taxon>Pseudomonadati</taxon>
        <taxon>Bacteroidota</taxon>
        <taxon>Flavobacteriia</taxon>
        <taxon>Flavobacteriales</taxon>
        <taxon>Flavobacteriaceae</taxon>
        <taxon>Flavobacterium</taxon>
    </lineage>
</organism>
<feature type="domain" description="HTH lysR-type" evidence="1">
    <location>
        <begin position="31"/>
        <end position="89"/>
    </location>
</feature>
<dbReference type="PANTHER" id="PTHR30432">
    <property type="entry name" value="TRANSCRIPTIONAL REGULATOR MODE"/>
    <property type="match status" value="1"/>
</dbReference>
<dbReference type="EMBL" id="JPRK01000010">
    <property type="protein sequence ID" value="KIO52501.1"/>
    <property type="molecule type" value="Genomic_DNA"/>
</dbReference>
<evidence type="ECO:0000259" key="1">
    <source>
        <dbReference type="Pfam" id="PF00126"/>
    </source>
</evidence>
<dbReference type="InterPro" id="IPR051815">
    <property type="entry name" value="Molybdate_resp_trans_reg"/>
</dbReference>
<gene>
    <name evidence="3" type="ORF">B0A73_05430</name>
    <name evidence="2" type="ORF">IW18_12865</name>
</gene>
<name>A0A0D0EYX2_9FLAO</name>
<dbReference type="SUPFAM" id="SSF46785">
    <property type="entry name" value="Winged helix' DNA-binding domain"/>
    <property type="match status" value="1"/>
</dbReference>
<evidence type="ECO:0000313" key="5">
    <source>
        <dbReference type="Proteomes" id="UP000198302"/>
    </source>
</evidence>
<dbReference type="EMBL" id="MUGX01000008">
    <property type="protein sequence ID" value="OXA89824.1"/>
    <property type="molecule type" value="Genomic_DNA"/>
</dbReference>
<dbReference type="InterPro" id="IPR036388">
    <property type="entry name" value="WH-like_DNA-bd_sf"/>
</dbReference>
<dbReference type="RefSeq" id="WP_041518283.1">
    <property type="nucleotide sequence ID" value="NZ_JPRK01000010.1"/>
</dbReference>
<dbReference type="InterPro" id="IPR036390">
    <property type="entry name" value="WH_DNA-bd_sf"/>
</dbReference>
<accession>A0A0D0EYX2</accession>
<evidence type="ECO:0000313" key="3">
    <source>
        <dbReference type="EMBL" id="OXA89824.1"/>
    </source>
</evidence>
<reference evidence="3 5" key="2">
    <citation type="submission" date="2016-11" db="EMBL/GenBank/DDBJ databases">
        <title>Whole genomes of Flavobacteriaceae.</title>
        <authorList>
            <person name="Stine C."/>
            <person name="Li C."/>
            <person name="Tadesse D."/>
        </authorList>
    </citation>
    <scope>NUCLEOTIDE SEQUENCE [LARGE SCALE GENOMIC DNA]</scope>
    <source>
        <strain evidence="3 5">ATCC 51468</strain>
    </source>
</reference>
<dbReference type="InterPro" id="IPR000847">
    <property type="entry name" value="LysR_HTH_N"/>
</dbReference>
<evidence type="ECO:0000313" key="4">
    <source>
        <dbReference type="Proteomes" id="UP000032061"/>
    </source>
</evidence>
<dbReference type="AlphaFoldDB" id="A0A0D0EYX2"/>
<evidence type="ECO:0000313" key="2">
    <source>
        <dbReference type="EMBL" id="KIO52501.1"/>
    </source>
</evidence>
<dbReference type="Proteomes" id="UP000198302">
    <property type="component" value="Unassembled WGS sequence"/>
</dbReference>
<dbReference type="GO" id="GO:0003700">
    <property type="term" value="F:DNA-binding transcription factor activity"/>
    <property type="evidence" value="ECO:0007669"/>
    <property type="project" value="InterPro"/>
</dbReference>